<protein>
    <submittedName>
        <fullName evidence="8">DMT family transporter</fullName>
    </submittedName>
</protein>
<dbReference type="PANTHER" id="PTHR22911">
    <property type="entry name" value="ACYL-MALONYL CONDENSING ENZYME-RELATED"/>
    <property type="match status" value="1"/>
</dbReference>
<evidence type="ECO:0000256" key="3">
    <source>
        <dbReference type="ARBA" id="ARBA00022692"/>
    </source>
</evidence>
<proteinExistence type="inferred from homology"/>
<evidence type="ECO:0000256" key="1">
    <source>
        <dbReference type="ARBA" id="ARBA00004141"/>
    </source>
</evidence>
<dbReference type="Pfam" id="PF00892">
    <property type="entry name" value="EamA"/>
    <property type="match status" value="2"/>
</dbReference>
<feature type="transmembrane region" description="Helical" evidence="6">
    <location>
        <begin position="185"/>
        <end position="207"/>
    </location>
</feature>
<dbReference type="SUPFAM" id="SSF103481">
    <property type="entry name" value="Multidrug resistance efflux transporter EmrE"/>
    <property type="match status" value="2"/>
</dbReference>
<keyword evidence="9" id="KW-1185">Reference proteome</keyword>
<evidence type="ECO:0000256" key="2">
    <source>
        <dbReference type="ARBA" id="ARBA00009853"/>
    </source>
</evidence>
<dbReference type="EMBL" id="SZWE01000002">
    <property type="protein sequence ID" value="MRU16829.1"/>
    <property type="molecule type" value="Genomic_DNA"/>
</dbReference>
<dbReference type="GO" id="GO:0016020">
    <property type="term" value="C:membrane"/>
    <property type="evidence" value="ECO:0007669"/>
    <property type="project" value="UniProtKB-SubCell"/>
</dbReference>
<comment type="subcellular location">
    <subcellularLocation>
        <location evidence="1">Membrane</location>
        <topology evidence="1">Multi-pass membrane protein</topology>
    </subcellularLocation>
</comment>
<evidence type="ECO:0000256" key="6">
    <source>
        <dbReference type="SAM" id="Phobius"/>
    </source>
</evidence>
<feature type="transmembrane region" description="Helical" evidence="6">
    <location>
        <begin position="269"/>
        <end position="289"/>
    </location>
</feature>
<reference evidence="8 9" key="1">
    <citation type="submission" date="2019-05" db="EMBL/GenBank/DDBJ databases">
        <title>Roseovarius bejariae sp. nov., a moderately halophylic bacterium isolated from a saline soil in Rambla Salada (Murcia).</title>
        <authorList>
            <person name="Castro D.J."/>
            <person name="Gomez-Altuve A."/>
            <person name="Reina J.C."/>
            <person name="Rodriguez M."/>
            <person name="Sampedro I."/>
            <person name="Llamas I."/>
            <person name="Martinez-Checa F."/>
        </authorList>
    </citation>
    <scope>NUCLEOTIDE SEQUENCE [LARGE SCALE GENOMIC DNA]</scope>
    <source>
        <strain evidence="8 9">A21</strain>
    </source>
</reference>
<name>A0A844CXK0_9RHOB</name>
<evidence type="ECO:0000313" key="9">
    <source>
        <dbReference type="Proteomes" id="UP000564704"/>
    </source>
</evidence>
<dbReference type="Proteomes" id="UP000564704">
    <property type="component" value="Unassembled WGS sequence"/>
</dbReference>
<feature type="transmembrane region" description="Helical" evidence="6">
    <location>
        <begin position="105"/>
        <end position="124"/>
    </location>
</feature>
<dbReference type="AlphaFoldDB" id="A0A844CXK0"/>
<feature type="transmembrane region" description="Helical" evidence="6">
    <location>
        <begin position="47"/>
        <end position="67"/>
    </location>
</feature>
<comment type="caution">
    <text evidence="8">The sequence shown here is derived from an EMBL/GenBank/DDBJ whole genome shotgun (WGS) entry which is preliminary data.</text>
</comment>
<keyword evidence="4 6" id="KW-1133">Transmembrane helix</keyword>
<feature type="transmembrane region" description="Helical" evidence="6">
    <location>
        <begin position="131"/>
        <end position="151"/>
    </location>
</feature>
<feature type="transmembrane region" description="Helical" evidence="6">
    <location>
        <begin position="157"/>
        <end position="178"/>
    </location>
</feature>
<evidence type="ECO:0000259" key="7">
    <source>
        <dbReference type="Pfam" id="PF00892"/>
    </source>
</evidence>
<sequence length="291" mass="30117">MPRTPATALAAPSFWATLAMVVPAMFCIVAGDTAGKALTQAGAHPFFVAWARFAMAAIVLLPLSGLTRGELPQLANWRILLRGGLVVGGIASILTALSTEPIADVFGAFFIGPIISYVLAALLLREQVTPARSALLVLGFAGVLLVVKPGFGAGAGMGFAVLAGVFYGSFLTATRWLAGGFRPRFLLISQLLTGTILLAPLAFTMGAPRMSPYVWALLGFSAAGSAMGNFLLAMANRSAPASVIAPLVYTQLIAATLLGYAAFGDWPDALSLTGLAVILTSGLLSLRLAHR</sequence>
<feature type="domain" description="EamA" evidence="7">
    <location>
        <begin position="19"/>
        <end position="147"/>
    </location>
</feature>
<gene>
    <name evidence="8" type="ORF">FDP25_15410</name>
</gene>
<organism evidence="8 9">
    <name type="scientific">Roseovarius bejariae</name>
    <dbReference type="NCBI Taxonomy" id="2576383"/>
    <lineage>
        <taxon>Bacteria</taxon>
        <taxon>Pseudomonadati</taxon>
        <taxon>Pseudomonadota</taxon>
        <taxon>Alphaproteobacteria</taxon>
        <taxon>Rhodobacterales</taxon>
        <taxon>Roseobacteraceae</taxon>
        <taxon>Roseovarius</taxon>
    </lineage>
</organism>
<evidence type="ECO:0000313" key="8">
    <source>
        <dbReference type="EMBL" id="MRU16829.1"/>
    </source>
</evidence>
<keyword evidence="5 6" id="KW-0472">Membrane</keyword>
<dbReference type="InterPro" id="IPR000620">
    <property type="entry name" value="EamA_dom"/>
</dbReference>
<comment type="similarity">
    <text evidence="2">Belongs to the drug/metabolite transporter (DMT) superfamily. 10 TMS drug/metabolite exporter (DME) (TC 2.A.7.3) family.</text>
</comment>
<keyword evidence="3 6" id="KW-0812">Transmembrane</keyword>
<dbReference type="PANTHER" id="PTHR22911:SF6">
    <property type="entry name" value="SOLUTE CARRIER FAMILY 35 MEMBER G1"/>
    <property type="match status" value="1"/>
</dbReference>
<dbReference type="InterPro" id="IPR037185">
    <property type="entry name" value="EmrE-like"/>
</dbReference>
<evidence type="ECO:0000256" key="5">
    <source>
        <dbReference type="ARBA" id="ARBA00023136"/>
    </source>
</evidence>
<feature type="transmembrane region" description="Helical" evidence="6">
    <location>
        <begin position="213"/>
        <end position="232"/>
    </location>
</feature>
<feature type="transmembrane region" description="Helical" evidence="6">
    <location>
        <begin position="79"/>
        <end position="99"/>
    </location>
</feature>
<evidence type="ECO:0000256" key="4">
    <source>
        <dbReference type="ARBA" id="ARBA00022989"/>
    </source>
</evidence>
<dbReference type="OrthoDB" id="7818056at2"/>
<feature type="transmembrane region" description="Helical" evidence="6">
    <location>
        <begin position="244"/>
        <end position="263"/>
    </location>
</feature>
<feature type="domain" description="EamA" evidence="7">
    <location>
        <begin position="156"/>
        <end position="285"/>
    </location>
</feature>
<dbReference type="RefSeq" id="WP_154154360.1">
    <property type="nucleotide sequence ID" value="NZ_SZWE01000002.1"/>
</dbReference>
<accession>A0A844CXK0</accession>